<feature type="domain" description="SD-repeat containing protein B" evidence="6">
    <location>
        <begin position="255"/>
        <end position="327"/>
    </location>
</feature>
<dbReference type="InterPro" id="IPR013783">
    <property type="entry name" value="Ig-like_fold"/>
</dbReference>
<evidence type="ECO:0000256" key="1">
    <source>
        <dbReference type="ARBA" id="ARBA00004613"/>
    </source>
</evidence>
<comment type="subcellular location">
    <subcellularLocation>
        <location evidence="1">Secreted</location>
    </subcellularLocation>
</comment>
<feature type="region of interest" description="Disordered" evidence="4">
    <location>
        <begin position="325"/>
        <end position="345"/>
    </location>
</feature>
<gene>
    <name evidence="7" type="ORF">DN062_16035</name>
</gene>
<keyword evidence="8" id="KW-1185">Reference proteome</keyword>
<feature type="compositionally biased region" description="Polar residues" evidence="4">
    <location>
        <begin position="336"/>
        <end position="345"/>
    </location>
</feature>
<protein>
    <recommendedName>
        <fullName evidence="6">SD-repeat containing protein B domain-containing protein</fullName>
    </recommendedName>
</protein>
<keyword evidence="5" id="KW-0472">Membrane</keyword>
<dbReference type="Gene3D" id="2.60.40.10">
    <property type="entry name" value="Immunoglobulins"/>
    <property type="match status" value="1"/>
</dbReference>
<sequence length="724" mass="80325">MNSLIVMISIPLILAYVIYLAGSLPFISYLTMQFYRLIKIGLLGFFFILVIVNTGVASPITRISHTIDVPEFNGITYTRTISHEIFHEKTVDTFTGANSIKQSRTFVGLGDGHVATWLEHVYRDGDDWVKQEGWYFSNGTFKPDPNFTNRYTVAKVQNIGYGLLLSWANGRYFKRNYIPRQHVQDVGIDQSLTSFAQAHPGFHPAFRVSKNLMNDAALDSQEGELVTVIESYDFLGPNPEFLLLGAVGRYAIRGIIFLDKNYDGYQDLDEGGFNGISLRLKKGNTIVTQTTTARDGSYIFMFDEPGNYVVEMDQPINTRTSYTQPTNQIDPERHAFSSSQAHNNPSKTEAWDVIAVTPIITINDDNMTERVLGGLSSLPILTWNPGVVHVVNPLPGQEEIIPFTLSMDQVWNPFLTLNFDYYPSSDRLRVNDDFTFPQSTLIGGSEYSTQRFLGMTVKHNPHLRGSESVLVDFDRVIFGTELHTASQWFVVVFHEREPDPPILGPAMTELYVGNIASDEGSPAVLFREADGNYRFAGFFRAAGSNGEAFFADVALDSNTFTMETPVGLASGVLYTDFAEGVFEQSGASLSLVKSASEGLFSEAAGLYLQEGVAGQDWDIYGVLTPEGYFFFYSEFEGEGIGGGGLQLNISGDFSITPTFGTQVRGTVANEAPFQIAAIYEEPGFSAPILLKRITKLDISNTEPPPSPSPRRKKKSALPIWLFVD</sequence>
<comment type="caution">
    <text evidence="7">The sequence shown here is derived from an EMBL/GenBank/DDBJ whole genome shotgun (WGS) entry which is preliminary data.</text>
</comment>
<dbReference type="OrthoDB" id="5619324at2"/>
<evidence type="ECO:0000313" key="8">
    <source>
        <dbReference type="Proteomes" id="UP000250744"/>
    </source>
</evidence>
<dbReference type="GO" id="GO:0005576">
    <property type="term" value="C:extracellular region"/>
    <property type="evidence" value="ECO:0007669"/>
    <property type="project" value="UniProtKB-SubCell"/>
</dbReference>
<evidence type="ECO:0000259" key="6">
    <source>
        <dbReference type="Pfam" id="PF17210"/>
    </source>
</evidence>
<reference evidence="7 8" key="1">
    <citation type="submission" date="2018-06" db="EMBL/GenBank/DDBJ databases">
        <title>Nitrincola tibetense sp. nov., isolated from Lake XuguoCo on Tibetan Plateau.</title>
        <authorList>
            <person name="Xing P."/>
        </authorList>
    </citation>
    <scope>NUCLEOTIDE SEQUENCE [LARGE SCALE GENOMIC DNA]</scope>
    <source>
        <strain evidence="8">xg18</strain>
    </source>
</reference>
<dbReference type="RefSeq" id="WP_112160308.1">
    <property type="nucleotide sequence ID" value="NZ_QKRX01000015.1"/>
</dbReference>
<evidence type="ECO:0000256" key="5">
    <source>
        <dbReference type="SAM" id="Phobius"/>
    </source>
</evidence>
<proteinExistence type="predicted"/>
<dbReference type="SUPFAM" id="SSF117074">
    <property type="entry name" value="Hypothetical protein PA1324"/>
    <property type="match status" value="1"/>
</dbReference>
<dbReference type="Proteomes" id="UP000250744">
    <property type="component" value="Unassembled WGS sequence"/>
</dbReference>
<evidence type="ECO:0000256" key="3">
    <source>
        <dbReference type="ARBA" id="ARBA00022729"/>
    </source>
</evidence>
<evidence type="ECO:0000313" key="7">
    <source>
        <dbReference type="EMBL" id="RAU16902.1"/>
    </source>
</evidence>
<dbReference type="Pfam" id="PF17210">
    <property type="entry name" value="SdrD_B"/>
    <property type="match status" value="1"/>
</dbReference>
<feature type="transmembrane region" description="Helical" evidence="5">
    <location>
        <begin position="6"/>
        <end position="30"/>
    </location>
</feature>
<dbReference type="InterPro" id="IPR033764">
    <property type="entry name" value="Sdr_B"/>
</dbReference>
<organism evidence="7 8">
    <name type="scientific">Nitrincola tibetensis</name>
    <dbReference type="NCBI Taxonomy" id="2219697"/>
    <lineage>
        <taxon>Bacteria</taxon>
        <taxon>Pseudomonadati</taxon>
        <taxon>Pseudomonadota</taxon>
        <taxon>Gammaproteobacteria</taxon>
        <taxon>Oceanospirillales</taxon>
        <taxon>Oceanospirillaceae</taxon>
        <taxon>Nitrincola</taxon>
    </lineage>
</organism>
<keyword evidence="3" id="KW-0732">Signal</keyword>
<feature type="transmembrane region" description="Helical" evidence="5">
    <location>
        <begin position="37"/>
        <end position="56"/>
    </location>
</feature>
<keyword evidence="2" id="KW-0964">Secreted</keyword>
<evidence type="ECO:0000256" key="2">
    <source>
        <dbReference type="ARBA" id="ARBA00022525"/>
    </source>
</evidence>
<evidence type="ECO:0000256" key="4">
    <source>
        <dbReference type="SAM" id="MobiDB-lite"/>
    </source>
</evidence>
<keyword evidence="5" id="KW-0812">Transmembrane</keyword>
<keyword evidence="5" id="KW-1133">Transmembrane helix</keyword>
<accession>A0A364NIL2</accession>
<dbReference type="EMBL" id="QKRX01000015">
    <property type="protein sequence ID" value="RAU16902.1"/>
    <property type="molecule type" value="Genomic_DNA"/>
</dbReference>
<dbReference type="AlphaFoldDB" id="A0A364NIL2"/>
<name>A0A364NIL2_9GAMM</name>